<dbReference type="PANTHER" id="PTHR11571:SF150">
    <property type="entry name" value="GLUTATHIONE S-TRANSFERASE"/>
    <property type="match status" value="1"/>
</dbReference>
<dbReference type="PANTHER" id="PTHR11571">
    <property type="entry name" value="GLUTATHIONE S-TRANSFERASE"/>
    <property type="match status" value="1"/>
</dbReference>
<dbReference type="PROSITE" id="PS50404">
    <property type="entry name" value="GST_NTER"/>
    <property type="match status" value="1"/>
</dbReference>
<protein>
    <submittedName>
        <fullName evidence="4">S-crystallin SL11-like</fullName>
    </submittedName>
</protein>
<proteinExistence type="predicted"/>
<name>A0ABM0GJX7_SACKO</name>
<dbReference type="SFLD" id="SFLDG00363">
    <property type="entry name" value="AMPS_(cytGST):_Alpha-__Mu-__Pi"/>
    <property type="match status" value="1"/>
</dbReference>
<reference evidence="4" key="1">
    <citation type="submission" date="2025-08" db="UniProtKB">
        <authorList>
            <consortium name="RefSeq"/>
        </authorList>
    </citation>
    <scope>IDENTIFICATION</scope>
    <source>
        <tissue evidence="4">Testes</tissue>
    </source>
</reference>
<dbReference type="RefSeq" id="XP_002731492.1">
    <property type="nucleotide sequence ID" value="XM_002731446.2"/>
</dbReference>
<dbReference type="CDD" id="cd03192">
    <property type="entry name" value="GST_C_Sigma_like"/>
    <property type="match status" value="1"/>
</dbReference>
<dbReference type="Pfam" id="PF14497">
    <property type="entry name" value="GST_C_3"/>
    <property type="match status" value="1"/>
</dbReference>
<dbReference type="InterPro" id="IPR036249">
    <property type="entry name" value="Thioredoxin-like_sf"/>
</dbReference>
<dbReference type="Gene3D" id="3.40.30.10">
    <property type="entry name" value="Glutaredoxin"/>
    <property type="match status" value="1"/>
</dbReference>
<organism evidence="3 4">
    <name type="scientific">Saccoglossus kowalevskii</name>
    <name type="common">Acorn worm</name>
    <dbReference type="NCBI Taxonomy" id="10224"/>
    <lineage>
        <taxon>Eukaryota</taxon>
        <taxon>Metazoa</taxon>
        <taxon>Hemichordata</taxon>
        <taxon>Enteropneusta</taxon>
        <taxon>Harrimaniidae</taxon>
        <taxon>Saccoglossus</taxon>
    </lineage>
</organism>
<dbReference type="InterPro" id="IPR050213">
    <property type="entry name" value="GST_superfamily"/>
</dbReference>
<dbReference type="SFLD" id="SFLDS00019">
    <property type="entry name" value="Glutathione_Transferase_(cytos"/>
    <property type="match status" value="1"/>
</dbReference>
<keyword evidence="3" id="KW-1185">Reference proteome</keyword>
<dbReference type="InterPro" id="IPR036282">
    <property type="entry name" value="Glutathione-S-Trfase_C_sf"/>
</dbReference>
<evidence type="ECO:0000313" key="4">
    <source>
        <dbReference type="RefSeq" id="XP_002731492.1"/>
    </source>
</evidence>
<dbReference type="InterPro" id="IPR004046">
    <property type="entry name" value="GST_C"/>
</dbReference>
<evidence type="ECO:0000313" key="3">
    <source>
        <dbReference type="Proteomes" id="UP000694865"/>
    </source>
</evidence>
<dbReference type="CDD" id="cd03039">
    <property type="entry name" value="GST_N_Sigma_like"/>
    <property type="match status" value="1"/>
</dbReference>
<dbReference type="InterPro" id="IPR040079">
    <property type="entry name" value="Glutathione_S-Trfase"/>
</dbReference>
<evidence type="ECO:0000259" key="1">
    <source>
        <dbReference type="PROSITE" id="PS50404"/>
    </source>
</evidence>
<dbReference type="PROSITE" id="PS50405">
    <property type="entry name" value="GST_CTER"/>
    <property type="match status" value="1"/>
</dbReference>
<feature type="domain" description="GST C-terminal" evidence="2">
    <location>
        <begin position="83"/>
        <end position="206"/>
    </location>
</feature>
<dbReference type="Proteomes" id="UP000694865">
    <property type="component" value="Unplaced"/>
</dbReference>
<sequence length="206" mass="23827">MPSYKLHYMNGRGRAEISRLIFALADVEYEDKRYTREEWVTVKESGLFPFKQVPVLEFDGEVLAQTNAVARYLANEYGYMGKNNLENAKIDMIVDMMKEFADGIQALWYEKDEAKQAEMIEKFKTKTMIPGYSAMKKILAANEGDGFFLGDKVTMADLSFVTYNEFIVQKIPDALDNYPMLKELTDRVLALPKIAEWVKKRPETTW</sequence>
<evidence type="ECO:0000259" key="2">
    <source>
        <dbReference type="PROSITE" id="PS50405"/>
    </source>
</evidence>
<dbReference type="SUPFAM" id="SSF47616">
    <property type="entry name" value="GST C-terminal domain-like"/>
    <property type="match status" value="1"/>
</dbReference>
<dbReference type="Pfam" id="PF02798">
    <property type="entry name" value="GST_N"/>
    <property type="match status" value="1"/>
</dbReference>
<gene>
    <name evidence="4" type="primary">LOC100375458</name>
</gene>
<accession>A0ABM0GJX7</accession>
<dbReference type="InterPro" id="IPR004045">
    <property type="entry name" value="Glutathione_S-Trfase_N"/>
</dbReference>
<dbReference type="GeneID" id="100375458"/>
<dbReference type="InterPro" id="IPR010987">
    <property type="entry name" value="Glutathione-S-Trfase_C-like"/>
</dbReference>
<feature type="domain" description="GST N-terminal" evidence="1">
    <location>
        <begin position="2"/>
        <end position="81"/>
    </location>
</feature>
<dbReference type="Gene3D" id="1.20.1050.10">
    <property type="match status" value="1"/>
</dbReference>
<dbReference type="SFLD" id="SFLDG01205">
    <property type="entry name" value="AMPS.1"/>
    <property type="match status" value="1"/>
</dbReference>
<dbReference type="SUPFAM" id="SSF52833">
    <property type="entry name" value="Thioredoxin-like"/>
    <property type="match status" value="1"/>
</dbReference>